<dbReference type="HOGENOM" id="CLU_591705_0_0_0"/>
<feature type="transmembrane region" description="Helical" evidence="1">
    <location>
        <begin position="268"/>
        <end position="288"/>
    </location>
</feature>
<dbReference type="STRING" id="383372.Rcas_3862"/>
<keyword evidence="1" id="KW-1133">Transmembrane helix</keyword>
<dbReference type="eggNOG" id="ENOG5033PUY">
    <property type="taxonomic scope" value="Bacteria"/>
</dbReference>
<dbReference type="InterPro" id="IPR011528">
    <property type="entry name" value="NERD"/>
</dbReference>
<keyword evidence="1" id="KW-0812">Transmembrane</keyword>
<evidence type="ECO:0000256" key="1">
    <source>
        <dbReference type="SAM" id="Phobius"/>
    </source>
</evidence>
<evidence type="ECO:0000313" key="4">
    <source>
        <dbReference type="Proteomes" id="UP000000263"/>
    </source>
</evidence>
<gene>
    <name evidence="3" type="ordered locus">Rcas_3862</name>
</gene>
<dbReference type="KEGG" id="rca:Rcas_3862"/>
<name>A7NQQ2_ROSCS</name>
<dbReference type="Proteomes" id="UP000000263">
    <property type="component" value="Chromosome"/>
</dbReference>
<proteinExistence type="predicted"/>
<keyword evidence="4" id="KW-1185">Reference proteome</keyword>
<protein>
    <submittedName>
        <fullName evidence="3">NERD domain protein</fullName>
    </submittedName>
</protein>
<dbReference type="OrthoDB" id="139991at2"/>
<dbReference type="EMBL" id="CP000804">
    <property type="protein sequence ID" value="ABU59898.1"/>
    <property type="molecule type" value="Genomic_DNA"/>
</dbReference>
<sequence>MAVQVWIGEKPEHANERRAIMALARGLDRLDGLYLILANFTVGGRSIDLVIVKQDAVFIIELKHCDGRVFGDVNGPWFVEGSNGERKRLNPGRKNPYNQVISYYYNLVNFLNDHRTELLPPQKAKTVDFRTCRRLVVIAPTLQEGSHVETDWKVDLKGLDELPAYLVTERSSEIDLTDEEMLRIPELLHLTRWTEINALLAGVLPNLDDSPAVDRPVSRESPVITGPVGSVTALAAPSAEASTPATQAQPVVASVSLSQRLSRLWQSWAGRIALASSLIVVVLIGMIFSQGRALPRSDQPAQSMVVSTSLPAGGADAGAISPVSSCIWSGFQPVGRRMINGSWENVGVGGNAPGLTPDVVVTLEEVEFCDGRITLRWSLRNNLSDQHVEMPLTAENIEVRDSVGTRYLVTDDLSQPRGLRALPGERVRGSAVIDRPVNLNASTLVVVLKKLPFGETTWLVPTPGAG</sequence>
<dbReference type="PROSITE" id="PS50965">
    <property type="entry name" value="NERD"/>
    <property type="match status" value="1"/>
</dbReference>
<accession>A7NQQ2</accession>
<keyword evidence="1" id="KW-0472">Membrane</keyword>
<evidence type="ECO:0000313" key="3">
    <source>
        <dbReference type="EMBL" id="ABU59898.1"/>
    </source>
</evidence>
<organism evidence="3 4">
    <name type="scientific">Roseiflexus castenholzii (strain DSM 13941 / HLO8)</name>
    <dbReference type="NCBI Taxonomy" id="383372"/>
    <lineage>
        <taxon>Bacteria</taxon>
        <taxon>Bacillati</taxon>
        <taxon>Chloroflexota</taxon>
        <taxon>Chloroflexia</taxon>
        <taxon>Chloroflexales</taxon>
        <taxon>Roseiflexineae</taxon>
        <taxon>Roseiflexaceae</taxon>
        <taxon>Roseiflexus</taxon>
    </lineage>
</organism>
<reference evidence="3 4" key="1">
    <citation type="submission" date="2007-08" db="EMBL/GenBank/DDBJ databases">
        <title>Complete sequence of Roseiflexus castenholzii DSM 13941.</title>
        <authorList>
            <consortium name="US DOE Joint Genome Institute"/>
            <person name="Copeland A."/>
            <person name="Lucas S."/>
            <person name="Lapidus A."/>
            <person name="Barry K."/>
            <person name="Glavina del Rio T."/>
            <person name="Dalin E."/>
            <person name="Tice H."/>
            <person name="Pitluck S."/>
            <person name="Thompson L.S."/>
            <person name="Brettin T."/>
            <person name="Bruce D."/>
            <person name="Detter J.C."/>
            <person name="Han C."/>
            <person name="Tapia R."/>
            <person name="Schmutz J."/>
            <person name="Larimer F."/>
            <person name="Land M."/>
            <person name="Hauser L."/>
            <person name="Kyrpides N."/>
            <person name="Mikhailova N."/>
            <person name="Bryant D.A."/>
            <person name="Hanada S."/>
            <person name="Tsukatani Y."/>
            <person name="Richardson P."/>
        </authorList>
    </citation>
    <scope>NUCLEOTIDE SEQUENCE [LARGE SCALE GENOMIC DNA]</scope>
    <source>
        <strain evidence="4">DSM 13941 / HLO8</strain>
    </source>
</reference>
<evidence type="ECO:0000259" key="2">
    <source>
        <dbReference type="PROSITE" id="PS50965"/>
    </source>
</evidence>
<dbReference type="AlphaFoldDB" id="A7NQQ2"/>
<dbReference type="Pfam" id="PF08378">
    <property type="entry name" value="NERD"/>
    <property type="match status" value="1"/>
</dbReference>
<feature type="domain" description="NERD" evidence="2">
    <location>
        <begin position="11"/>
        <end position="130"/>
    </location>
</feature>
<dbReference type="RefSeq" id="WP_012122321.1">
    <property type="nucleotide sequence ID" value="NC_009767.1"/>
</dbReference>